<dbReference type="OrthoDB" id="2309723at2759"/>
<reference evidence="3 4" key="1">
    <citation type="submission" date="2018-05" db="EMBL/GenBank/DDBJ databases">
        <title>Genome sequencing and assembly of the regulated plant pathogen Lachnellula willkommii and related sister species for the development of diagnostic species identification markers.</title>
        <authorList>
            <person name="Giroux E."/>
            <person name="Bilodeau G."/>
        </authorList>
    </citation>
    <scope>NUCLEOTIDE SEQUENCE [LARGE SCALE GENOMIC DNA]</scope>
    <source>
        <strain evidence="3 4">CBS 268.59</strain>
    </source>
</reference>
<protein>
    <submittedName>
        <fullName evidence="3">Glutathione S-transferase GST-6.0</fullName>
    </submittedName>
</protein>
<accession>A0A8T9BXV3</accession>
<dbReference type="Proteomes" id="UP000469558">
    <property type="component" value="Unassembled WGS sequence"/>
</dbReference>
<dbReference type="Gene3D" id="3.40.30.10">
    <property type="entry name" value="Glutaredoxin"/>
    <property type="match status" value="1"/>
</dbReference>
<gene>
    <name evidence="3" type="primary">gstB</name>
    <name evidence="3" type="ORF">LSUE1_G008982</name>
</gene>
<comment type="caution">
    <text evidence="3">The sequence shown here is derived from an EMBL/GenBank/DDBJ whole genome shotgun (WGS) entry which is preliminary data.</text>
</comment>
<dbReference type="PANTHER" id="PTHR44051:SF8">
    <property type="entry name" value="GLUTATHIONE S-TRANSFERASE GSTA"/>
    <property type="match status" value="1"/>
</dbReference>
<dbReference type="CDD" id="cd03057">
    <property type="entry name" value="GST_N_Beta"/>
    <property type="match status" value="1"/>
</dbReference>
<feature type="non-terminal residue" evidence="3">
    <location>
        <position position="151"/>
    </location>
</feature>
<keyword evidence="4" id="KW-1185">Reference proteome</keyword>
<evidence type="ECO:0000313" key="4">
    <source>
        <dbReference type="Proteomes" id="UP000469558"/>
    </source>
</evidence>
<name>A0A8T9BXV3_9HELO</name>
<feature type="domain" description="GST N-terminal" evidence="2">
    <location>
        <begin position="3"/>
        <end position="83"/>
    </location>
</feature>
<proteinExistence type="inferred from homology"/>
<dbReference type="PROSITE" id="PS50404">
    <property type="entry name" value="GST_NTER"/>
    <property type="match status" value="1"/>
</dbReference>
<dbReference type="EMBL" id="QGMK01001390">
    <property type="protein sequence ID" value="TVY68873.1"/>
    <property type="molecule type" value="Genomic_DNA"/>
</dbReference>
<dbReference type="AlphaFoldDB" id="A0A8T9BXV3"/>
<evidence type="ECO:0000259" key="2">
    <source>
        <dbReference type="PROSITE" id="PS50404"/>
    </source>
</evidence>
<evidence type="ECO:0000256" key="1">
    <source>
        <dbReference type="ARBA" id="ARBA00007409"/>
    </source>
</evidence>
<organism evidence="3 4">
    <name type="scientific">Lachnellula suecica</name>
    <dbReference type="NCBI Taxonomy" id="602035"/>
    <lineage>
        <taxon>Eukaryota</taxon>
        <taxon>Fungi</taxon>
        <taxon>Dikarya</taxon>
        <taxon>Ascomycota</taxon>
        <taxon>Pezizomycotina</taxon>
        <taxon>Leotiomycetes</taxon>
        <taxon>Helotiales</taxon>
        <taxon>Lachnaceae</taxon>
        <taxon>Lachnellula</taxon>
    </lineage>
</organism>
<dbReference type="SUPFAM" id="SSF52833">
    <property type="entry name" value="Thioredoxin-like"/>
    <property type="match status" value="1"/>
</dbReference>
<dbReference type="Pfam" id="PF13409">
    <property type="entry name" value="GST_N_2"/>
    <property type="match status" value="1"/>
</dbReference>
<dbReference type="InterPro" id="IPR004045">
    <property type="entry name" value="Glutathione_S-Trfase_N"/>
</dbReference>
<sequence>MASPKIHLYLSPGACSLASHILLLETGLPFTITSQTTPDHRAPESFRAINPKMRVPVLFLDDATITETPAIMTAISQLSPQHKLFGTSPMETVRVHEWLAWLAGYLHGLAFGSFLRPERYTDDEAAWPGIHEKGKRVIGECFEKIEGDLKG</sequence>
<dbReference type="Gene3D" id="1.20.1050.10">
    <property type="match status" value="1"/>
</dbReference>
<dbReference type="PANTHER" id="PTHR44051">
    <property type="entry name" value="GLUTATHIONE S-TRANSFERASE-RELATED"/>
    <property type="match status" value="1"/>
</dbReference>
<evidence type="ECO:0000313" key="3">
    <source>
        <dbReference type="EMBL" id="TVY68873.1"/>
    </source>
</evidence>
<comment type="similarity">
    <text evidence="1">Belongs to the GST superfamily.</text>
</comment>
<dbReference type="InterPro" id="IPR036249">
    <property type="entry name" value="Thioredoxin-like_sf"/>
</dbReference>